<accession>A0A369LPC8</accession>
<dbReference type="Pfam" id="PF07275">
    <property type="entry name" value="ArdA"/>
    <property type="match status" value="1"/>
</dbReference>
<evidence type="ECO:0000313" key="2">
    <source>
        <dbReference type="Proteomes" id="UP000253975"/>
    </source>
</evidence>
<gene>
    <name evidence="1" type="ORF">C1881_00345</name>
</gene>
<evidence type="ECO:0000313" key="1">
    <source>
        <dbReference type="EMBL" id="RDB61014.1"/>
    </source>
</evidence>
<proteinExistence type="predicted"/>
<dbReference type="Proteomes" id="UP000253975">
    <property type="component" value="Unassembled WGS sequence"/>
</dbReference>
<dbReference type="RefSeq" id="WP_114614583.1">
    <property type="nucleotide sequence ID" value="NZ_PPTO01000001.1"/>
</dbReference>
<sequence length="274" mass="31431">MAKHEHDFRDGFDVCVGNYGYYNEGELHDTWMRLPMDPDKIEPWLRSHGLFDEEHEEIYISDYDALPFRCPEVFDEYAHLDELNVLAMQLALLPDGALEHIDAAVEYGESLNHLDELMNLVAQADDLPVYDYEYDEMHVEDQWHETCLERSTPEENYAYTVLDGDSEFWNIMNRGNGELLYCFDFNRYGEIAVNNGYVDPCETCYVDKRADWPALDEYSFEEIRDETVAEWRAHIAEGVVEKPVTPTDLARSASAAAATSAVIAASANQTAPKM</sequence>
<dbReference type="Gene3D" id="3.10.20.480">
    <property type="entry name" value="Antirestriction protein ArdA, domain 1"/>
    <property type="match status" value="1"/>
</dbReference>
<reference evidence="1 2" key="1">
    <citation type="journal article" date="2018" name="Elife">
        <title>Discovery and characterization of a prevalent human gut bacterial enzyme sufficient for the inactivation of a family of plant toxins.</title>
        <authorList>
            <person name="Koppel N."/>
            <person name="Bisanz J.E."/>
            <person name="Pandelia M.E."/>
            <person name="Turnbaugh P.J."/>
            <person name="Balskus E.P."/>
        </authorList>
    </citation>
    <scope>NUCLEOTIDE SEQUENCE [LARGE SCALE GENOMIC DNA]</scope>
    <source>
        <strain evidence="1 2">OB21 GAM31</strain>
    </source>
</reference>
<dbReference type="EMBL" id="PPTO01000001">
    <property type="protein sequence ID" value="RDB61014.1"/>
    <property type="molecule type" value="Genomic_DNA"/>
</dbReference>
<dbReference type="InterPro" id="IPR041895">
    <property type="entry name" value="ArdA_dom1"/>
</dbReference>
<name>A0A369LPC8_9ACTN</name>
<dbReference type="AlphaFoldDB" id="A0A369LPC8"/>
<protein>
    <submittedName>
        <fullName evidence="1">Antirestriction protein ArdA</fullName>
    </submittedName>
</protein>
<dbReference type="InterPro" id="IPR009899">
    <property type="entry name" value="ArdA"/>
</dbReference>
<organism evidence="1 2">
    <name type="scientific">Slackia isoflavoniconvertens</name>
    <dbReference type="NCBI Taxonomy" id="572010"/>
    <lineage>
        <taxon>Bacteria</taxon>
        <taxon>Bacillati</taxon>
        <taxon>Actinomycetota</taxon>
        <taxon>Coriobacteriia</taxon>
        <taxon>Eggerthellales</taxon>
        <taxon>Eggerthellaceae</taxon>
        <taxon>Slackia</taxon>
    </lineage>
</organism>
<comment type="caution">
    <text evidence="1">The sequence shown here is derived from an EMBL/GenBank/DDBJ whole genome shotgun (WGS) entry which is preliminary data.</text>
</comment>